<gene>
    <name evidence="2" type="ORF">UFOPK1775_00617</name>
</gene>
<dbReference type="InterPro" id="IPR029787">
    <property type="entry name" value="Nucleotide_cyclase"/>
</dbReference>
<sequence>MVFAHDGLHDLLTRLSAPPYFYESLKREISIANRSESSITVIRYLLEPILIDEGLAITPIYDETLMAFADLMSNSFRLEDYKARLGEREFVVLIQGNERLSRQISQRLISHWAIEGIPNVGIGYSCATYIQGETALELMNRLDGSKLVRATF</sequence>
<name>A0A6J6FNG1_9ZZZZ</name>
<organism evidence="2">
    <name type="scientific">freshwater metagenome</name>
    <dbReference type="NCBI Taxonomy" id="449393"/>
    <lineage>
        <taxon>unclassified sequences</taxon>
        <taxon>metagenomes</taxon>
        <taxon>ecological metagenomes</taxon>
    </lineage>
</organism>
<dbReference type="SUPFAM" id="SSF55073">
    <property type="entry name" value="Nucleotide cyclase"/>
    <property type="match status" value="1"/>
</dbReference>
<evidence type="ECO:0000259" key="1">
    <source>
        <dbReference type="Pfam" id="PF00990"/>
    </source>
</evidence>
<dbReference type="Pfam" id="PF00990">
    <property type="entry name" value="GGDEF"/>
    <property type="match status" value="1"/>
</dbReference>
<feature type="domain" description="GGDEF" evidence="1">
    <location>
        <begin position="62"/>
        <end position="143"/>
    </location>
</feature>
<proteinExistence type="predicted"/>
<reference evidence="2" key="1">
    <citation type="submission" date="2020-05" db="EMBL/GenBank/DDBJ databases">
        <authorList>
            <person name="Chiriac C."/>
            <person name="Salcher M."/>
            <person name="Ghai R."/>
            <person name="Kavagutti S V."/>
        </authorList>
    </citation>
    <scope>NUCLEOTIDE SEQUENCE</scope>
</reference>
<dbReference type="InterPro" id="IPR043128">
    <property type="entry name" value="Rev_trsase/Diguanyl_cyclase"/>
</dbReference>
<dbReference type="AlphaFoldDB" id="A0A6J6FNG1"/>
<dbReference type="Gene3D" id="3.30.70.270">
    <property type="match status" value="1"/>
</dbReference>
<dbReference type="EMBL" id="CAEZUB010000057">
    <property type="protein sequence ID" value="CAB4590642.1"/>
    <property type="molecule type" value="Genomic_DNA"/>
</dbReference>
<accession>A0A6J6FNG1</accession>
<evidence type="ECO:0000313" key="2">
    <source>
        <dbReference type="EMBL" id="CAB4590642.1"/>
    </source>
</evidence>
<protein>
    <submittedName>
        <fullName evidence="2">Unannotated protein</fullName>
    </submittedName>
</protein>
<dbReference type="InterPro" id="IPR000160">
    <property type="entry name" value="GGDEF_dom"/>
</dbReference>